<organism evidence="7 8">
    <name type="scientific">Paramarasmius palmivorus</name>
    <dbReference type="NCBI Taxonomy" id="297713"/>
    <lineage>
        <taxon>Eukaryota</taxon>
        <taxon>Fungi</taxon>
        <taxon>Dikarya</taxon>
        <taxon>Basidiomycota</taxon>
        <taxon>Agaricomycotina</taxon>
        <taxon>Agaricomycetes</taxon>
        <taxon>Agaricomycetidae</taxon>
        <taxon>Agaricales</taxon>
        <taxon>Marasmiineae</taxon>
        <taxon>Marasmiaceae</taxon>
        <taxon>Paramarasmius</taxon>
    </lineage>
</organism>
<evidence type="ECO:0000256" key="4">
    <source>
        <dbReference type="ARBA" id="ARBA00022833"/>
    </source>
</evidence>
<reference evidence="7 8" key="1">
    <citation type="submission" date="2024-01" db="EMBL/GenBank/DDBJ databases">
        <title>A draft genome for a cacao thread blight-causing isolate of Paramarasmius palmivorus.</title>
        <authorList>
            <person name="Baruah I.K."/>
            <person name="Bukari Y."/>
            <person name="Amoako-Attah I."/>
            <person name="Meinhardt L.W."/>
            <person name="Bailey B.A."/>
            <person name="Cohen S.P."/>
        </authorList>
    </citation>
    <scope>NUCLEOTIDE SEQUENCE [LARGE SCALE GENOMIC DNA]</scope>
    <source>
        <strain evidence="7 8">GH-12</strain>
    </source>
</reference>
<comment type="caution">
    <text evidence="7">The sequence shown here is derived from an EMBL/GenBank/DDBJ whole genome shotgun (WGS) entry which is preliminary data.</text>
</comment>
<dbReference type="PANTHER" id="PTHR46481:SF10">
    <property type="entry name" value="ZINC FINGER BED DOMAIN-CONTAINING PROTEIN 39"/>
    <property type="match status" value="1"/>
</dbReference>
<evidence type="ECO:0000313" key="7">
    <source>
        <dbReference type="EMBL" id="KAK7047839.1"/>
    </source>
</evidence>
<keyword evidence="3" id="KW-0863">Zinc-finger</keyword>
<keyword evidence="5" id="KW-0539">Nucleus</keyword>
<evidence type="ECO:0000313" key="8">
    <source>
        <dbReference type="Proteomes" id="UP001383192"/>
    </source>
</evidence>
<proteinExistence type="predicted"/>
<keyword evidence="8" id="KW-1185">Reference proteome</keyword>
<evidence type="ECO:0000256" key="6">
    <source>
        <dbReference type="SAM" id="MobiDB-lite"/>
    </source>
</evidence>
<dbReference type="GO" id="GO:0005634">
    <property type="term" value="C:nucleus"/>
    <property type="evidence" value="ECO:0007669"/>
    <property type="project" value="UniProtKB-SubCell"/>
</dbReference>
<dbReference type="InterPro" id="IPR012337">
    <property type="entry name" value="RNaseH-like_sf"/>
</dbReference>
<gene>
    <name evidence="7" type="ORF">VNI00_006167</name>
</gene>
<dbReference type="AlphaFoldDB" id="A0AAW0D9Y8"/>
<evidence type="ECO:0000256" key="1">
    <source>
        <dbReference type="ARBA" id="ARBA00004123"/>
    </source>
</evidence>
<sequence length="197" mass="21607">MDVTESYGVYFFEVPESHTGETLAQEFARVLREFGISDKILCITGDNASNNDTMIRELGCLLPDFPGERHRVHCFAHSLNLMPNPSFDELQPLADGEDIDLELDEEELATLREELAEFENAEDALPQVKGKSKPAASTGSETDVETDEDGLLDAREGIDPQEATDLEAEALPIRGALAKCQSFRLNSVSSDSAESVI</sequence>
<dbReference type="PANTHER" id="PTHR46481">
    <property type="entry name" value="ZINC FINGER BED DOMAIN-CONTAINING PROTEIN 4"/>
    <property type="match status" value="1"/>
</dbReference>
<keyword evidence="4" id="KW-0862">Zinc</keyword>
<evidence type="ECO:0008006" key="9">
    <source>
        <dbReference type="Google" id="ProtNLM"/>
    </source>
</evidence>
<accession>A0AAW0D9Y8</accession>
<dbReference type="EMBL" id="JAYKXP010000018">
    <property type="protein sequence ID" value="KAK7047839.1"/>
    <property type="molecule type" value="Genomic_DNA"/>
</dbReference>
<comment type="subcellular location">
    <subcellularLocation>
        <location evidence="1">Nucleus</location>
    </subcellularLocation>
</comment>
<evidence type="ECO:0000256" key="3">
    <source>
        <dbReference type="ARBA" id="ARBA00022771"/>
    </source>
</evidence>
<dbReference type="InterPro" id="IPR052035">
    <property type="entry name" value="ZnF_BED_domain_contain"/>
</dbReference>
<protein>
    <recommendedName>
        <fullName evidence="9">Transposase</fullName>
    </recommendedName>
</protein>
<name>A0AAW0D9Y8_9AGAR</name>
<feature type="region of interest" description="Disordered" evidence="6">
    <location>
        <begin position="119"/>
        <end position="167"/>
    </location>
</feature>
<dbReference type="SUPFAM" id="SSF53098">
    <property type="entry name" value="Ribonuclease H-like"/>
    <property type="match status" value="1"/>
</dbReference>
<keyword evidence="2" id="KW-0479">Metal-binding</keyword>
<dbReference type="GO" id="GO:0008270">
    <property type="term" value="F:zinc ion binding"/>
    <property type="evidence" value="ECO:0007669"/>
    <property type="project" value="UniProtKB-KW"/>
</dbReference>
<dbReference type="Proteomes" id="UP001383192">
    <property type="component" value="Unassembled WGS sequence"/>
</dbReference>
<evidence type="ECO:0000256" key="2">
    <source>
        <dbReference type="ARBA" id="ARBA00022723"/>
    </source>
</evidence>
<evidence type="ECO:0000256" key="5">
    <source>
        <dbReference type="ARBA" id="ARBA00023242"/>
    </source>
</evidence>
<feature type="compositionally biased region" description="Acidic residues" evidence="6">
    <location>
        <begin position="142"/>
        <end position="151"/>
    </location>
</feature>